<dbReference type="AlphaFoldDB" id="A0A2G3E3R8"/>
<gene>
    <name evidence="3" type="ORF">CSX02_06260</name>
</gene>
<accession>A0A2G3E3R8</accession>
<reference evidence="3 4" key="1">
    <citation type="submission" date="2017-10" db="EMBL/GenBank/DDBJ databases">
        <title>Resolving the taxonomy of Roseburia spp., Eubacterium rectale and Agathobacter spp. through phylogenomic analysis.</title>
        <authorList>
            <person name="Sheridan P.O."/>
            <person name="Walker A.W."/>
            <person name="Duncan S.H."/>
            <person name="Scott K.P."/>
            <person name="Toole P.W.O."/>
            <person name="Luis P."/>
            <person name="Flint H.J."/>
        </authorList>
    </citation>
    <scope>NUCLEOTIDE SEQUENCE [LARGE SCALE GENOMIC DNA]</scope>
    <source>
        <strain evidence="3 4">JK623</strain>
    </source>
</reference>
<dbReference type="InterPro" id="IPR021136">
    <property type="entry name" value="Flagellar_hook_control-like_C"/>
</dbReference>
<feature type="compositionally biased region" description="Basic and acidic residues" evidence="1">
    <location>
        <begin position="245"/>
        <end position="255"/>
    </location>
</feature>
<dbReference type="Pfam" id="PF02120">
    <property type="entry name" value="Flg_hook"/>
    <property type="match status" value="1"/>
</dbReference>
<organism evidence="3 4">
    <name type="scientific">Agathobacter ruminis</name>
    <dbReference type="NCBI Taxonomy" id="1712665"/>
    <lineage>
        <taxon>Bacteria</taxon>
        <taxon>Bacillati</taxon>
        <taxon>Bacillota</taxon>
        <taxon>Clostridia</taxon>
        <taxon>Lachnospirales</taxon>
        <taxon>Lachnospiraceae</taxon>
        <taxon>Agathobacter</taxon>
    </lineage>
</organism>
<evidence type="ECO:0000313" key="3">
    <source>
        <dbReference type="EMBL" id="PHU37800.1"/>
    </source>
</evidence>
<dbReference type="PANTHER" id="PTHR37533">
    <property type="entry name" value="FLAGELLAR HOOK-LENGTH CONTROL PROTEIN"/>
    <property type="match status" value="1"/>
</dbReference>
<name>A0A2G3E3R8_9FIRM</name>
<keyword evidence="4" id="KW-1185">Reference proteome</keyword>
<comment type="caution">
    <text evidence="3">The sequence shown here is derived from an EMBL/GenBank/DDBJ whole genome shotgun (WGS) entry which is preliminary data.</text>
</comment>
<dbReference type="RefSeq" id="WP_099386029.1">
    <property type="nucleotide sequence ID" value="NZ_JANSWH010000099.1"/>
</dbReference>
<dbReference type="InterPro" id="IPR052563">
    <property type="entry name" value="FliK"/>
</dbReference>
<sequence>MDFFRMNDFIQTPSLDMRVTETGKKTESLDFVNLFSGFASQGSNLNHRIQSDDMQTVTPTEKYQANQSAADRLNIKDAKDSNDLNEKITEDVAKDIVEFKEKIISVIKEETGMDETEITDLLDELSISIAQLLNPQQLAQVVAQLTGEESVTALLMDGNFANLMSKLTVATEEFGNMTGLNSDEMTQVLSQMNFDISAEEITEIDFSNLPQTDVVQPIDSKAESKEGPVEMAVVMEETTVNTKDYVQEEKGRPIRSEQTTESEEPVPERETVEVKVDDRREDSKGFESRESDQSEHEMKHEPGTPVIQPSQTPQSVPVNEFVSNTVNYLNSYISNPESILEQITSNLKLTLEADTTTMEMQLNPENLGKVFLQVSSKEGVVSAHIAAQNDAVKEVLEAQMATLRENLNQQGVKVDAIEVTVSSHGFEKNLEDGQQRQQQEGQMQEAQKQTRRSLRLDSLDELSGLMSEEEMLVAQIMRDNGNTMDLTA</sequence>
<dbReference type="Gene3D" id="3.30.750.140">
    <property type="match status" value="1"/>
</dbReference>
<evidence type="ECO:0000256" key="1">
    <source>
        <dbReference type="SAM" id="MobiDB-lite"/>
    </source>
</evidence>
<evidence type="ECO:0000259" key="2">
    <source>
        <dbReference type="Pfam" id="PF02120"/>
    </source>
</evidence>
<dbReference type="Proteomes" id="UP000224563">
    <property type="component" value="Unassembled WGS sequence"/>
</dbReference>
<reference evidence="3 4" key="2">
    <citation type="submission" date="2017-10" db="EMBL/GenBank/DDBJ databases">
        <authorList>
            <person name="Banno H."/>
            <person name="Chua N.-H."/>
        </authorList>
    </citation>
    <scope>NUCLEOTIDE SEQUENCE [LARGE SCALE GENOMIC DNA]</scope>
    <source>
        <strain evidence="3 4">JK623</strain>
    </source>
</reference>
<feature type="compositionally biased region" description="Basic and acidic residues" evidence="1">
    <location>
        <begin position="266"/>
        <end position="302"/>
    </location>
</feature>
<dbReference type="EMBL" id="PDYG01000030">
    <property type="protein sequence ID" value="PHU37800.1"/>
    <property type="molecule type" value="Genomic_DNA"/>
</dbReference>
<protein>
    <recommendedName>
        <fullName evidence="2">Flagellar hook-length control protein-like C-terminal domain-containing protein</fullName>
    </recommendedName>
</protein>
<dbReference type="CDD" id="cd17470">
    <property type="entry name" value="T3SS_Flik_C"/>
    <property type="match status" value="1"/>
</dbReference>
<evidence type="ECO:0000313" key="4">
    <source>
        <dbReference type="Proteomes" id="UP000224563"/>
    </source>
</evidence>
<feature type="domain" description="Flagellar hook-length control protein-like C-terminal" evidence="2">
    <location>
        <begin position="352"/>
        <end position="423"/>
    </location>
</feature>
<feature type="compositionally biased region" description="Low complexity" evidence="1">
    <location>
        <begin position="435"/>
        <end position="447"/>
    </location>
</feature>
<dbReference type="InterPro" id="IPR038610">
    <property type="entry name" value="FliK-like_C_sf"/>
</dbReference>
<feature type="region of interest" description="Disordered" evidence="1">
    <location>
        <begin position="241"/>
        <end position="315"/>
    </location>
</feature>
<dbReference type="PANTHER" id="PTHR37533:SF2">
    <property type="entry name" value="FLAGELLAR HOOK-LENGTH CONTROL PROTEIN"/>
    <property type="match status" value="1"/>
</dbReference>
<proteinExistence type="predicted"/>
<feature type="region of interest" description="Disordered" evidence="1">
    <location>
        <begin position="429"/>
        <end position="455"/>
    </location>
</feature>